<organism evidence="1 2">
    <name type="scientific">Humisphaera borealis</name>
    <dbReference type="NCBI Taxonomy" id="2807512"/>
    <lineage>
        <taxon>Bacteria</taxon>
        <taxon>Pseudomonadati</taxon>
        <taxon>Planctomycetota</taxon>
        <taxon>Phycisphaerae</taxon>
        <taxon>Tepidisphaerales</taxon>
        <taxon>Tepidisphaeraceae</taxon>
        <taxon>Humisphaera</taxon>
    </lineage>
</organism>
<dbReference type="KEGG" id="hbs:IPV69_18160"/>
<dbReference type="RefSeq" id="WP_206291139.1">
    <property type="nucleotide sequence ID" value="NZ_CP063458.1"/>
</dbReference>
<name>A0A7M2WUF8_9BACT</name>
<dbReference type="AlphaFoldDB" id="A0A7M2WUF8"/>
<keyword evidence="2" id="KW-1185">Reference proteome</keyword>
<accession>A0A7M2WUF8</accession>
<evidence type="ECO:0000313" key="2">
    <source>
        <dbReference type="Proteomes" id="UP000593765"/>
    </source>
</evidence>
<reference evidence="1 2" key="1">
    <citation type="submission" date="2020-10" db="EMBL/GenBank/DDBJ databases">
        <title>Wide distribution of Phycisphaera-like planctomycetes from WD2101 soil group in peatlands and genome analysis of the first cultivated representative.</title>
        <authorList>
            <person name="Dedysh S.N."/>
            <person name="Beletsky A.V."/>
            <person name="Ivanova A."/>
            <person name="Kulichevskaya I.S."/>
            <person name="Suzina N.E."/>
            <person name="Philippov D.A."/>
            <person name="Rakitin A.L."/>
            <person name="Mardanov A.V."/>
            <person name="Ravin N.V."/>
        </authorList>
    </citation>
    <scope>NUCLEOTIDE SEQUENCE [LARGE SCALE GENOMIC DNA]</scope>
    <source>
        <strain evidence="1 2">M1803</strain>
    </source>
</reference>
<protein>
    <submittedName>
        <fullName evidence="1">Uncharacterized protein</fullName>
    </submittedName>
</protein>
<gene>
    <name evidence="1" type="ORF">IPV69_18160</name>
</gene>
<dbReference type="SUPFAM" id="SSF53335">
    <property type="entry name" value="S-adenosyl-L-methionine-dependent methyltransferases"/>
    <property type="match status" value="1"/>
</dbReference>
<sequence>MIAHQLAAAGMPPEYPYPQSPAYTSGVFGGWTLVRKPAESRELGYYSGLDVEPPGHYIVHGGDIWMSTSRLERESHALHLKHARGRVVVCGVGMGMFLFNIALLPQVTEIIAVDRDPAVFDLVRKGAGFEKWVGGDKIRFLHRDMMELTAADLGPAPIDYLYIDIWPELGDPVALQQTQAVQKVVKAKAVGWWGQELDFVEWAYRRATPELQASRFAPTFDDLRDFIAMTGLPMGDLTEAYAEACRRAADVYAMYGILDFAVAARHERELQAAM</sequence>
<evidence type="ECO:0000313" key="1">
    <source>
        <dbReference type="EMBL" id="QOV88170.1"/>
    </source>
</evidence>
<dbReference type="Gene3D" id="3.40.50.150">
    <property type="entry name" value="Vaccinia Virus protein VP39"/>
    <property type="match status" value="1"/>
</dbReference>
<dbReference type="Proteomes" id="UP000593765">
    <property type="component" value="Chromosome"/>
</dbReference>
<dbReference type="EMBL" id="CP063458">
    <property type="protein sequence ID" value="QOV88170.1"/>
    <property type="molecule type" value="Genomic_DNA"/>
</dbReference>
<dbReference type="InterPro" id="IPR029063">
    <property type="entry name" value="SAM-dependent_MTases_sf"/>
</dbReference>
<proteinExistence type="predicted"/>